<dbReference type="PANTHER" id="PTHR12461:SF105">
    <property type="entry name" value="HYPOXIA-INDUCIBLE FACTOR 1-ALPHA INHIBITOR"/>
    <property type="match status" value="1"/>
</dbReference>
<dbReference type="SMART" id="SM00558">
    <property type="entry name" value="JmjC"/>
    <property type="match status" value="1"/>
</dbReference>
<evidence type="ECO:0000259" key="1">
    <source>
        <dbReference type="PROSITE" id="PS51184"/>
    </source>
</evidence>
<gene>
    <name evidence="2" type="ORF">B0J11DRAFT_257817</name>
</gene>
<dbReference type="Gene3D" id="2.60.120.650">
    <property type="entry name" value="Cupin"/>
    <property type="match status" value="1"/>
</dbReference>
<protein>
    <submittedName>
        <fullName evidence="2">JmjC domain protein</fullName>
    </submittedName>
</protein>
<dbReference type="InterPro" id="IPR003347">
    <property type="entry name" value="JmjC_dom"/>
</dbReference>
<evidence type="ECO:0000313" key="3">
    <source>
        <dbReference type="Proteomes" id="UP000700596"/>
    </source>
</evidence>
<organism evidence="2 3">
    <name type="scientific">Dendryphion nanum</name>
    <dbReference type="NCBI Taxonomy" id="256645"/>
    <lineage>
        <taxon>Eukaryota</taxon>
        <taxon>Fungi</taxon>
        <taxon>Dikarya</taxon>
        <taxon>Ascomycota</taxon>
        <taxon>Pezizomycotina</taxon>
        <taxon>Dothideomycetes</taxon>
        <taxon>Pleosporomycetidae</taxon>
        <taxon>Pleosporales</taxon>
        <taxon>Torulaceae</taxon>
        <taxon>Dendryphion</taxon>
    </lineage>
</organism>
<comment type="caution">
    <text evidence="2">The sequence shown here is derived from an EMBL/GenBank/DDBJ whole genome shotgun (WGS) entry which is preliminary data.</text>
</comment>
<sequence length="299" mass="33846">MLSPFRVRFTKSSPRIYTFATQSSPAPTRFAVIPVSNLPSSKNPLQFDTNKPQLLKQEFKDVPAIKKWFKPSKDGIKSHRLNTEYLKPFESTQVRLECTMGRENDPRKDFGEVELSLGDLFQNITDIRNGKRGRGEMVSIHFYLAQQSLDDLPQALQDDVPTPSFISQFGRGDKYGSSLWMGKPPTRTPLHRDPNPNIFIQLAGRKVVRLMAPDDGARLYHRITEVHGSANMRGTEMMSGPESLRLEEAVWGHSEVYDEVKGVEAELESGDGLYIPLGWWHAVNGVGQGVNASVNWWFR</sequence>
<dbReference type="Proteomes" id="UP000700596">
    <property type="component" value="Unassembled WGS sequence"/>
</dbReference>
<feature type="domain" description="JmjC" evidence="1">
    <location>
        <begin position="141"/>
        <end position="299"/>
    </location>
</feature>
<dbReference type="SUPFAM" id="SSF51197">
    <property type="entry name" value="Clavaminate synthase-like"/>
    <property type="match status" value="1"/>
</dbReference>
<dbReference type="InterPro" id="IPR041667">
    <property type="entry name" value="Cupin_8"/>
</dbReference>
<proteinExistence type="predicted"/>
<dbReference type="EMBL" id="JAGMWT010000004">
    <property type="protein sequence ID" value="KAH7130640.1"/>
    <property type="molecule type" value="Genomic_DNA"/>
</dbReference>
<dbReference type="PROSITE" id="PS51184">
    <property type="entry name" value="JMJC"/>
    <property type="match status" value="1"/>
</dbReference>
<keyword evidence="3" id="KW-1185">Reference proteome</keyword>
<evidence type="ECO:0000313" key="2">
    <source>
        <dbReference type="EMBL" id="KAH7130640.1"/>
    </source>
</evidence>
<dbReference type="Pfam" id="PF13621">
    <property type="entry name" value="Cupin_8"/>
    <property type="match status" value="1"/>
</dbReference>
<dbReference type="AlphaFoldDB" id="A0A9P9ITL2"/>
<reference evidence="2" key="1">
    <citation type="journal article" date="2021" name="Nat. Commun.">
        <title>Genetic determinants of endophytism in the Arabidopsis root mycobiome.</title>
        <authorList>
            <person name="Mesny F."/>
            <person name="Miyauchi S."/>
            <person name="Thiergart T."/>
            <person name="Pickel B."/>
            <person name="Atanasova L."/>
            <person name="Karlsson M."/>
            <person name="Huettel B."/>
            <person name="Barry K.W."/>
            <person name="Haridas S."/>
            <person name="Chen C."/>
            <person name="Bauer D."/>
            <person name="Andreopoulos W."/>
            <person name="Pangilinan J."/>
            <person name="LaButti K."/>
            <person name="Riley R."/>
            <person name="Lipzen A."/>
            <person name="Clum A."/>
            <person name="Drula E."/>
            <person name="Henrissat B."/>
            <person name="Kohler A."/>
            <person name="Grigoriev I.V."/>
            <person name="Martin F.M."/>
            <person name="Hacquard S."/>
        </authorList>
    </citation>
    <scope>NUCLEOTIDE SEQUENCE</scope>
    <source>
        <strain evidence="2">MPI-CAGE-CH-0243</strain>
    </source>
</reference>
<accession>A0A9P9ITL2</accession>
<name>A0A9P9ITL2_9PLEO</name>
<dbReference type="PANTHER" id="PTHR12461">
    <property type="entry name" value="HYPOXIA-INDUCIBLE FACTOR 1 ALPHA INHIBITOR-RELATED"/>
    <property type="match status" value="1"/>
</dbReference>
<dbReference type="OrthoDB" id="263283at2759"/>